<dbReference type="GO" id="GO:0022857">
    <property type="term" value="F:transmembrane transporter activity"/>
    <property type="evidence" value="ECO:0007669"/>
    <property type="project" value="TreeGrafter"/>
</dbReference>
<evidence type="ECO:0000256" key="2">
    <source>
        <dbReference type="ARBA" id="ARBA00022741"/>
    </source>
</evidence>
<evidence type="ECO:0000313" key="5">
    <source>
        <dbReference type="Proteomes" id="UP000462362"/>
    </source>
</evidence>
<dbReference type="InterPro" id="IPR027417">
    <property type="entry name" value="P-loop_NTPase"/>
</dbReference>
<dbReference type="RefSeq" id="WP_008810265.1">
    <property type="nucleotide sequence ID" value="NZ_CAJUON010000002.1"/>
</dbReference>
<dbReference type="GO" id="GO:0005524">
    <property type="term" value="F:ATP binding"/>
    <property type="evidence" value="ECO:0007669"/>
    <property type="project" value="UniProtKB-KW"/>
</dbReference>
<sequence>MKTIVRMVDVPINDWNNQTKGTVTLEISDGEFVLLLGPNGSGKSYLLNLMAALRVPRVGEVFLEGKRLTKMSERQKRAWRAGLGLIPSDPVLLNGYTVLEGLVLTAQLLGKSAADAKRNALESASLCGLDPYLNARAESLSVGVKKRVVIARSLVNQPRLILADSPLEGLDDQAQEEFLYICTKLSQVGYPIVMTSSYMLPFEIAALRCVELSGEKR</sequence>
<dbReference type="Proteomes" id="UP000462362">
    <property type="component" value="Unassembled WGS sequence"/>
</dbReference>
<evidence type="ECO:0000256" key="1">
    <source>
        <dbReference type="ARBA" id="ARBA00022475"/>
    </source>
</evidence>
<keyword evidence="1" id="KW-1003">Cell membrane</keyword>
<evidence type="ECO:0000256" key="3">
    <source>
        <dbReference type="ARBA" id="ARBA00022840"/>
    </source>
</evidence>
<keyword evidence="2" id="KW-0547">Nucleotide-binding</keyword>
<gene>
    <name evidence="4" type="ORF">GMD42_02700</name>
</gene>
<proteinExistence type="predicted"/>
<reference evidence="4 5" key="1">
    <citation type="journal article" date="2019" name="Nat. Med.">
        <title>A library of human gut bacterial isolates paired with longitudinal multiomics data enables mechanistic microbiome research.</title>
        <authorList>
            <person name="Poyet M."/>
            <person name="Groussin M."/>
            <person name="Gibbons S.M."/>
            <person name="Avila-Pacheco J."/>
            <person name="Jiang X."/>
            <person name="Kearney S.M."/>
            <person name="Perrotta A.R."/>
            <person name="Berdy B."/>
            <person name="Zhao S."/>
            <person name="Lieberman T.D."/>
            <person name="Swanson P.K."/>
            <person name="Smith M."/>
            <person name="Roesemann S."/>
            <person name="Alexander J.E."/>
            <person name="Rich S.A."/>
            <person name="Livny J."/>
            <person name="Vlamakis H."/>
            <person name="Clish C."/>
            <person name="Bullock K."/>
            <person name="Deik A."/>
            <person name="Scott J."/>
            <person name="Pierce K.A."/>
            <person name="Xavier R.J."/>
            <person name="Alm E.J."/>
        </authorList>
    </citation>
    <scope>NUCLEOTIDE SEQUENCE [LARGE SCALE GENOMIC DNA]</scope>
    <source>
        <strain evidence="4 5">BIOML-A2</strain>
    </source>
</reference>
<dbReference type="GeneID" id="43347863"/>
<dbReference type="InterPro" id="IPR003439">
    <property type="entry name" value="ABC_transporter-like_ATP-bd"/>
</dbReference>
<dbReference type="GO" id="GO:0005886">
    <property type="term" value="C:plasma membrane"/>
    <property type="evidence" value="ECO:0007669"/>
    <property type="project" value="TreeGrafter"/>
</dbReference>
<dbReference type="EMBL" id="WNCL01000005">
    <property type="protein sequence ID" value="MTU42548.1"/>
    <property type="molecule type" value="Genomic_DNA"/>
</dbReference>
<dbReference type="Gene3D" id="3.40.50.300">
    <property type="entry name" value="P-loop containing nucleotide triphosphate hydrolases"/>
    <property type="match status" value="1"/>
</dbReference>
<name>A0A6I3RYR1_9BURK</name>
<dbReference type="InterPro" id="IPR015854">
    <property type="entry name" value="ABC_transpr_LolD-like"/>
</dbReference>
<dbReference type="Pfam" id="PF00005">
    <property type="entry name" value="ABC_tran"/>
    <property type="match status" value="1"/>
</dbReference>
<evidence type="ECO:0000313" key="4">
    <source>
        <dbReference type="EMBL" id="MTU42548.1"/>
    </source>
</evidence>
<dbReference type="PROSITE" id="PS50893">
    <property type="entry name" value="ABC_TRANSPORTER_2"/>
    <property type="match status" value="1"/>
</dbReference>
<dbReference type="AlphaFoldDB" id="A0A6I3RYR1"/>
<keyword evidence="3 4" id="KW-0067">ATP-binding</keyword>
<dbReference type="InterPro" id="IPR003593">
    <property type="entry name" value="AAA+_ATPase"/>
</dbReference>
<comment type="caution">
    <text evidence="4">The sequence shown here is derived from an EMBL/GenBank/DDBJ whole genome shotgun (WGS) entry which is preliminary data.</text>
</comment>
<dbReference type="SMART" id="SM00382">
    <property type="entry name" value="AAA"/>
    <property type="match status" value="1"/>
</dbReference>
<dbReference type="GO" id="GO:0016887">
    <property type="term" value="F:ATP hydrolysis activity"/>
    <property type="evidence" value="ECO:0007669"/>
    <property type="project" value="InterPro"/>
</dbReference>
<dbReference type="PANTHER" id="PTHR24220">
    <property type="entry name" value="IMPORT ATP-BINDING PROTEIN"/>
    <property type="match status" value="1"/>
</dbReference>
<protein>
    <submittedName>
        <fullName evidence="4">ATP-binding cassette domain-containing protein</fullName>
    </submittedName>
</protein>
<keyword evidence="1" id="KW-0472">Membrane</keyword>
<accession>A0A6I3RYR1</accession>
<dbReference type="SUPFAM" id="SSF52540">
    <property type="entry name" value="P-loop containing nucleoside triphosphate hydrolases"/>
    <property type="match status" value="1"/>
</dbReference>
<organism evidence="4 5">
    <name type="scientific">Parasutterella excrementihominis</name>
    <dbReference type="NCBI Taxonomy" id="487175"/>
    <lineage>
        <taxon>Bacteria</taxon>
        <taxon>Pseudomonadati</taxon>
        <taxon>Pseudomonadota</taxon>
        <taxon>Betaproteobacteria</taxon>
        <taxon>Burkholderiales</taxon>
        <taxon>Sutterellaceae</taxon>
        <taxon>Parasutterella</taxon>
    </lineage>
</organism>